<dbReference type="AlphaFoldDB" id="E0UEV9"/>
<dbReference type="Proteomes" id="UP000008206">
    <property type="component" value="Chromosome"/>
</dbReference>
<dbReference type="RefSeq" id="WP_013321196.1">
    <property type="nucleotide sequence ID" value="NC_014501.1"/>
</dbReference>
<evidence type="ECO:0000313" key="2">
    <source>
        <dbReference type="Proteomes" id="UP000008206"/>
    </source>
</evidence>
<dbReference type="OrthoDB" id="488103at2"/>
<evidence type="ECO:0000313" key="1">
    <source>
        <dbReference type="EMBL" id="ADN13089.1"/>
    </source>
</evidence>
<dbReference type="KEGG" id="cyj:Cyan7822_1081"/>
<accession>E0UEV9</accession>
<keyword evidence="2" id="KW-1185">Reference proteome</keyword>
<organism evidence="1 2">
    <name type="scientific">Gloeothece verrucosa (strain PCC 7822)</name>
    <name type="common">Cyanothece sp. (strain PCC 7822)</name>
    <dbReference type="NCBI Taxonomy" id="497965"/>
    <lineage>
        <taxon>Bacteria</taxon>
        <taxon>Bacillati</taxon>
        <taxon>Cyanobacteriota</taxon>
        <taxon>Cyanophyceae</taxon>
        <taxon>Oscillatoriophycideae</taxon>
        <taxon>Chroococcales</taxon>
        <taxon>Aphanothecaceae</taxon>
        <taxon>Gloeothece</taxon>
        <taxon>Gloeothece verrucosa</taxon>
    </lineage>
</organism>
<dbReference type="HOGENOM" id="CLU_187619_0_0_3"/>
<dbReference type="STRING" id="497965.Cyan7822_1081"/>
<proteinExistence type="predicted"/>
<dbReference type="EMBL" id="CP002198">
    <property type="protein sequence ID" value="ADN13089.1"/>
    <property type="molecule type" value="Genomic_DNA"/>
</dbReference>
<sequence length="85" mass="9800">MTTTNENKQQQLNRLAELAKLSRKRYLANGGDPRLSVGSLNHNDCLTDEEKQEFSFLFNQLVLDQDIEHYLENKSLTPKIIIDHG</sequence>
<name>E0UEV9_GLOV7</name>
<reference evidence="2" key="1">
    <citation type="journal article" date="2011" name="MBio">
        <title>Novel metabolic attributes of the genus Cyanothece, comprising a group of unicellular nitrogen-fixing Cyanobacteria.</title>
        <authorList>
            <person name="Bandyopadhyay A."/>
            <person name="Elvitigala T."/>
            <person name="Welsh E."/>
            <person name="Stockel J."/>
            <person name="Liberton M."/>
            <person name="Min H."/>
            <person name="Sherman L.A."/>
            <person name="Pakrasi H.B."/>
        </authorList>
    </citation>
    <scope>NUCLEOTIDE SEQUENCE [LARGE SCALE GENOMIC DNA]</scope>
    <source>
        <strain evidence="2">PCC 7822</strain>
    </source>
</reference>
<protein>
    <submittedName>
        <fullName evidence="1">Uncharacterized protein</fullName>
    </submittedName>
</protein>
<dbReference type="eggNOG" id="ENOG5033KRZ">
    <property type="taxonomic scope" value="Bacteria"/>
</dbReference>
<gene>
    <name evidence="1" type="ordered locus">Cyan7822_1081</name>
</gene>